<keyword evidence="2" id="KW-1185">Reference proteome</keyword>
<organism evidence="1 2">
    <name type="scientific">Trifolium medium</name>
    <dbReference type="NCBI Taxonomy" id="97028"/>
    <lineage>
        <taxon>Eukaryota</taxon>
        <taxon>Viridiplantae</taxon>
        <taxon>Streptophyta</taxon>
        <taxon>Embryophyta</taxon>
        <taxon>Tracheophyta</taxon>
        <taxon>Spermatophyta</taxon>
        <taxon>Magnoliopsida</taxon>
        <taxon>eudicotyledons</taxon>
        <taxon>Gunneridae</taxon>
        <taxon>Pentapetalae</taxon>
        <taxon>rosids</taxon>
        <taxon>fabids</taxon>
        <taxon>Fabales</taxon>
        <taxon>Fabaceae</taxon>
        <taxon>Papilionoideae</taxon>
        <taxon>50 kb inversion clade</taxon>
        <taxon>NPAAA clade</taxon>
        <taxon>Hologalegina</taxon>
        <taxon>IRL clade</taxon>
        <taxon>Trifolieae</taxon>
        <taxon>Trifolium</taxon>
    </lineage>
</organism>
<dbReference type="EMBL" id="LXQA010032782">
    <property type="protein sequence ID" value="MCH96614.1"/>
    <property type="molecule type" value="Genomic_DNA"/>
</dbReference>
<evidence type="ECO:0000313" key="1">
    <source>
        <dbReference type="EMBL" id="MCH96614.1"/>
    </source>
</evidence>
<accession>A0A392NDI7</accession>
<protein>
    <submittedName>
        <fullName evidence="1">Serine/threonine-protein kinase 11-interacting protein</fullName>
    </submittedName>
</protein>
<sequence length="107" mass="11839">MALKITVCDRRIDSCCSIADITEMVIGVGDNCCVTLGLKCSLTEFYPSTRLNLVTVNHGNTALGSLKLKLRWFSKDNLLKFVSLLKAFHAEKVASHLVCVEFDSFLP</sequence>
<name>A0A392NDI7_9FABA</name>
<reference evidence="1 2" key="1">
    <citation type="journal article" date="2018" name="Front. Plant Sci.">
        <title>Red Clover (Trifolium pratense) and Zigzag Clover (T. medium) - A Picture of Genomic Similarities and Differences.</title>
        <authorList>
            <person name="Dluhosova J."/>
            <person name="Istvanek J."/>
            <person name="Nedelnik J."/>
            <person name="Repkova J."/>
        </authorList>
    </citation>
    <scope>NUCLEOTIDE SEQUENCE [LARGE SCALE GENOMIC DNA]</scope>
    <source>
        <strain evidence="2">cv. 10/8</strain>
        <tissue evidence="1">Leaf</tissue>
    </source>
</reference>
<keyword evidence="1" id="KW-0808">Transferase</keyword>
<proteinExistence type="predicted"/>
<keyword evidence="1" id="KW-0418">Kinase</keyword>
<dbReference type="GO" id="GO:0016301">
    <property type="term" value="F:kinase activity"/>
    <property type="evidence" value="ECO:0007669"/>
    <property type="project" value="UniProtKB-KW"/>
</dbReference>
<dbReference type="AlphaFoldDB" id="A0A392NDI7"/>
<evidence type="ECO:0000313" key="2">
    <source>
        <dbReference type="Proteomes" id="UP000265520"/>
    </source>
</evidence>
<dbReference type="Proteomes" id="UP000265520">
    <property type="component" value="Unassembled WGS sequence"/>
</dbReference>
<comment type="caution">
    <text evidence="1">The sequence shown here is derived from an EMBL/GenBank/DDBJ whole genome shotgun (WGS) entry which is preliminary data.</text>
</comment>